<keyword evidence="1" id="KW-0732">Signal</keyword>
<sequence length="370" mass="40747">MKHYFLIAICLLITACTSPYSPPEMEKTATFEGLMANKTNSISYRTIVVMVHGMCEKPSDWARDPVENIVKKAGYNGAITANDLGYYYPKGSASAGFPYLREYKVSDEKSELKFYAYHYSDWNQIRNSGELEIQGKAAYLNKKLKDSLVSGCLSDVTTYAGSKGIKIREYLAKSMAKVQEMNPESSTIKNRIFFISSSLGSKVLRDVLMCTPHPSQHSDYAKNQSVTKSLIAQSSTVFMASNQIPLLSPLNNCKSIKTNKDTAEQEDLYSNSLVAALRDSIGSEQKNLRKINVVAYTDPSDLLSYPVSNYGTTTATGKSSGDSMVTVHNVKVSNASTWFGLITNMYKTHTGYFGNPDVIASMVCGSDGCQ</sequence>
<feature type="chain" id="PRO_5043876402" description="Alpha/beta hydrolase" evidence="1">
    <location>
        <begin position="22"/>
        <end position="370"/>
    </location>
</feature>
<feature type="signal peptide" evidence="1">
    <location>
        <begin position="1"/>
        <end position="21"/>
    </location>
</feature>
<dbReference type="RefSeq" id="WP_126608142.1">
    <property type="nucleotide sequence ID" value="NZ_AP025145.1"/>
</dbReference>
<dbReference type="EMBL" id="BSNX01000075">
    <property type="protein sequence ID" value="GLQ76401.1"/>
    <property type="molecule type" value="Genomic_DNA"/>
</dbReference>
<evidence type="ECO:0008006" key="4">
    <source>
        <dbReference type="Google" id="ProtNLM"/>
    </source>
</evidence>
<name>A0AAV5P0A7_9VIBR</name>
<gene>
    <name evidence="2" type="ORF">GCM10007932_57640</name>
</gene>
<protein>
    <recommendedName>
        <fullName evidence="4">Alpha/beta hydrolase</fullName>
    </recommendedName>
</protein>
<accession>A0AAV5P0A7</accession>
<reference evidence="3" key="1">
    <citation type="journal article" date="2019" name="Int. J. Syst. Evol. Microbiol.">
        <title>The Global Catalogue of Microorganisms (GCM) 10K type strain sequencing project: providing services to taxonomists for standard genome sequencing and annotation.</title>
        <authorList>
            <consortium name="The Broad Institute Genomics Platform"/>
            <consortium name="The Broad Institute Genome Sequencing Center for Infectious Disease"/>
            <person name="Wu L."/>
            <person name="Ma J."/>
        </authorList>
    </citation>
    <scope>NUCLEOTIDE SEQUENCE [LARGE SCALE GENOMIC DNA]</scope>
    <source>
        <strain evidence="3">NBRC 15640</strain>
    </source>
</reference>
<evidence type="ECO:0000256" key="1">
    <source>
        <dbReference type="SAM" id="SignalP"/>
    </source>
</evidence>
<keyword evidence="3" id="KW-1185">Reference proteome</keyword>
<evidence type="ECO:0000313" key="3">
    <source>
        <dbReference type="Proteomes" id="UP001156690"/>
    </source>
</evidence>
<comment type="caution">
    <text evidence="2">The sequence shown here is derived from an EMBL/GenBank/DDBJ whole genome shotgun (WGS) entry which is preliminary data.</text>
</comment>
<evidence type="ECO:0000313" key="2">
    <source>
        <dbReference type="EMBL" id="GLQ76401.1"/>
    </source>
</evidence>
<dbReference type="PROSITE" id="PS51257">
    <property type="entry name" value="PROKAR_LIPOPROTEIN"/>
    <property type="match status" value="1"/>
</dbReference>
<dbReference type="AlphaFoldDB" id="A0AAV5P0A7"/>
<dbReference type="Proteomes" id="UP001156690">
    <property type="component" value="Unassembled WGS sequence"/>
</dbReference>
<proteinExistence type="predicted"/>
<organism evidence="2 3">
    <name type="scientific">Vibrio penaeicida</name>
    <dbReference type="NCBI Taxonomy" id="104609"/>
    <lineage>
        <taxon>Bacteria</taxon>
        <taxon>Pseudomonadati</taxon>
        <taxon>Pseudomonadota</taxon>
        <taxon>Gammaproteobacteria</taxon>
        <taxon>Vibrionales</taxon>
        <taxon>Vibrionaceae</taxon>
        <taxon>Vibrio</taxon>
    </lineage>
</organism>